<dbReference type="Pfam" id="PF00225">
    <property type="entry name" value="Kinesin"/>
    <property type="match status" value="1"/>
</dbReference>
<dbReference type="GO" id="GO:0007018">
    <property type="term" value="P:microtubule-based movement"/>
    <property type="evidence" value="ECO:0007669"/>
    <property type="project" value="InterPro"/>
</dbReference>
<dbReference type="InterPro" id="IPR027417">
    <property type="entry name" value="P-loop_NTPase"/>
</dbReference>
<evidence type="ECO:0000256" key="3">
    <source>
        <dbReference type="SAM" id="Coils"/>
    </source>
</evidence>
<dbReference type="EMBL" id="CAADRP010002340">
    <property type="protein sequence ID" value="VFU66243.1"/>
    <property type="molecule type" value="Genomic_DNA"/>
</dbReference>
<dbReference type="PROSITE" id="PS50067">
    <property type="entry name" value="KINESIN_MOTOR_2"/>
    <property type="match status" value="1"/>
</dbReference>
<evidence type="ECO:0000259" key="6">
    <source>
        <dbReference type="PROSITE" id="PS50191"/>
    </source>
</evidence>
<evidence type="ECO:0008006" key="8">
    <source>
        <dbReference type="Google" id="ProtNLM"/>
    </source>
</evidence>
<dbReference type="PANTHER" id="PTHR45824:SF18">
    <property type="entry name" value="OS01G0264700 PROTEIN"/>
    <property type="match status" value="1"/>
</dbReference>
<feature type="region of interest" description="Disordered" evidence="4">
    <location>
        <begin position="1212"/>
        <end position="1275"/>
    </location>
</feature>
<feature type="compositionally biased region" description="Polar residues" evidence="4">
    <location>
        <begin position="109"/>
        <end position="128"/>
    </location>
</feature>
<name>A0A6N2NG68_SALVM</name>
<dbReference type="GO" id="GO:0008526">
    <property type="term" value="F:phosphatidylinositol transfer activity"/>
    <property type="evidence" value="ECO:0007669"/>
    <property type="project" value="TreeGrafter"/>
</dbReference>
<dbReference type="PRINTS" id="PR00380">
    <property type="entry name" value="KINESINHEAVY"/>
</dbReference>
<dbReference type="Pfam" id="PF00650">
    <property type="entry name" value="CRAL_TRIO"/>
    <property type="match status" value="1"/>
</dbReference>
<evidence type="ECO:0000256" key="4">
    <source>
        <dbReference type="SAM" id="MobiDB-lite"/>
    </source>
</evidence>
<feature type="coiled-coil region" evidence="3">
    <location>
        <begin position="549"/>
        <end position="583"/>
    </location>
</feature>
<dbReference type="InterPro" id="IPR036273">
    <property type="entry name" value="CRAL/TRIO_N_dom_sf"/>
</dbReference>
<dbReference type="Gene3D" id="3.40.525.10">
    <property type="entry name" value="CRAL-TRIO lipid binding domain"/>
    <property type="match status" value="1"/>
</dbReference>
<feature type="binding site" evidence="2">
    <location>
        <begin position="212"/>
        <end position="219"/>
    </location>
    <ligand>
        <name>ATP</name>
        <dbReference type="ChEBI" id="CHEBI:30616"/>
    </ligand>
</feature>
<dbReference type="PROSITE" id="PS50191">
    <property type="entry name" value="CRAL_TRIO"/>
    <property type="match status" value="1"/>
</dbReference>
<dbReference type="InterPro" id="IPR001251">
    <property type="entry name" value="CRAL-TRIO_dom"/>
</dbReference>
<evidence type="ECO:0000256" key="2">
    <source>
        <dbReference type="PROSITE-ProRule" id="PRU00283"/>
    </source>
</evidence>
<feature type="compositionally biased region" description="Basic and acidic residues" evidence="4">
    <location>
        <begin position="828"/>
        <end position="849"/>
    </location>
</feature>
<evidence type="ECO:0000259" key="5">
    <source>
        <dbReference type="PROSITE" id="PS50067"/>
    </source>
</evidence>
<feature type="compositionally biased region" description="Polar residues" evidence="4">
    <location>
        <begin position="27"/>
        <end position="41"/>
    </location>
</feature>
<dbReference type="GO" id="GO:0005524">
    <property type="term" value="F:ATP binding"/>
    <property type="evidence" value="ECO:0007669"/>
    <property type="project" value="UniProtKB-UniRule"/>
</dbReference>
<dbReference type="InterPro" id="IPR052578">
    <property type="entry name" value="PI_Transfer_CRAL-TRIO"/>
</dbReference>
<keyword evidence="3" id="KW-0175">Coiled coil</keyword>
<feature type="region of interest" description="Disordered" evidence="4">
    <location>
        <begin position="677"/>
        <end position="697"/>
    </location>
</feature>
<protein>
    <recommendedName>
        <fullName evidence="8">Kinesin motor domain-containing protein</fullName>
    </recommendedName>
</protein>
<dbReference type="SMART" id="SM00516">
    <property type="entry name" value="SEC14"/>
    <property type="match status" value="1"/>
</dbReference>
<sequence>MEAKSPFGCPNTVTVRRNPHRRARPTPSASTNRNPNVQNSNMKREISSFPIQDILAMEIPQKNPPEPEPEPEPAAPATSESLKVYLRIRPIVTLKPDTKDQKHFRQRQKNVWPQNPSSKNNRANVKKNTTTTTTTTTTSNNEVCINVNDSHSVTLSPPASLQDSKRIKSEVYEGFSHVFASDSTQNEVYEKMVKPLVDDFLNGKNGLLAALGPSGSGKTHTVFGTPREPGMVHLALEQIFKGAQQCGSKSTREFKVSVFEIYSDRGKGERISDLSPDGGDLSMQQATIKGLQEVVISSAAQAESLIACAMLKRTTAMTNTNSQSSRSQCIINIHSFVRDPDVEPNNAVLTIVDLAGAEREKRTGNQGSRLLESNFINNTSMVFGLCLRSLLEHQSNPKKPLKMHFKNSLLTRYLRDYLEGKRRMTLILTVKPGENDYSDTSYLLRQASPFMKIKFTNVEEPSIFLNKRHIEMLPRVEQAKKMKCSGRFARVTEEEKSVRDEHPLLPKVTKRIASDFVSVALVKPDSDDLPRERNHQVMQNFAKALWNVLKQYKEKLMVAESEIQSLNEVIGNEKTRYLELEKELRDFTSCCSCSMKNSTVSTLVNMDTKCKAQTPNIKDPKCQNDSEPRNDQDVFVEAPECSTTQKFEGTLGHDQNIISKIEKSVHFLNLKTYECNGSPRKDREATPTKYDSNLRRDQIYKKSLDPSEAPEYVAFTQKCSLDVPDNELQPNSYCKPSDVIKPKRSPLPASSILLKDIPLGIEDENIFSQIEENVYSLNFKAFECGGSPRKDQDATLLKCDSIPRQYQDILCQTREHAHSLNLRVAECDSSPKKDQDVTKKSLDPSDSPKDVAFTQKCNREVLDSELQSNRICKPLNVFKPKRRLLPASSILLRDIPLGIEDESGNTKGNRGAKKSAADETKRTQGSISLLRLLQSNLHLAQASLRFAKMSIRKLQGSSTEKSLSEQEQLAKINDVRKILGPVADKLPVLCSDASISRYLRARNWNTKKAAKMLKNTMKWSLEFKPEKIQWEDISNEAATGKVYRANYLDKKGRTVLIFRPGFQNTSDIRGQIRHIVYCMENAVMTLNPDQEQMVWLIDFQGWTMSCISVKAARETAYILQNHYPERLGAGILYNPPKVFESFWTLVKPFIEPKTFKKVRFVYSKEPQSQKLMEELFDMDKLDCTFGGRNSAGFNYEAYAQWMREDDKKRFDMMYPGSSSPPPSIVSESQSSETLTPSGISVASDEDDCSSGDEKTSNLENIDEKTQGLPLSCEDVAGSEAVDVVKELEKGELA</sequence>
<dbReference type="InterPro" id="IPR011074">
    <property type="entry name" value="CRAL/TRIO_N_dom"/>
</dbReference>
<dbReference type="PANTHER" id="PTHR45824">
    <property type="entry name" value="GH16843P"/>
    <property type="match status" value="1"/>
</dbReference>
<dbReference type="InterPro" id="IPR001752">
    <property type="entry name" value="Kinesin_motor_dom"/>
</dbReference>
<evidence type="ECO:0000313" key="7">
    <source>
        <dbReference type="EMBL" id="VFU66243.1"/>
    </source>
</evidence>
<keyword evidence="2" id="KW-0547">Nucleotide-binding</keyword>
<feature type="compositionally biased region" description="Basic and acidic residues" evidence="4">
    <location>
        <begin position="1251"/>
        <end position="1265"/>
    </location>
</feature>
<feature type="region of interest" description="Disordered" evidence="4">
    <location>
        <begin position="828"/>
        <end position="851"/>
    </location>
</feature>
<feature type="compositionally biased region" description="Basic and acidic residues" evidence="4">
    <location>
        <begin position="679"/>
        <end position="697"/>
    </location>
</feature>
<dbReference type="SUPFAM" id="SSF52087">
    <property type="entry name" value="CRAL/TRIO domain"/>
    <property type="match status" value="1"/>
</dbReference>
<dbReference type="SMART" id="SM01100">
    <property type="entry name" value="CRAL_TRIO_N"/>
    <property type="match status" value="1"/>
</dbReference>
<dbReference type="SUPFAM" id="SSF52540">
    <property type="entry name" value="P-loop containing nucleoside triphosphate hydrolases"/>
    <property type="match status" value="1"/>
</dbReference>
<comment type="similarity">
    <text evidence="2">Belongs to the TRAFAC class myosin-kinesin ATPase superfamily. Kinesin family.</text>
</comment>
<reference evidence="7" key="1">
    <citation type="submission" date="2019-03" db="EMBL/GenBank/DDBJ databases">
        <authorList>
            <person name="Mank J."/>
            <person name="Almeida P."/>
        </authorList>
    </citation>
    <scope>NUCLEOTIDE SEQUENCE</scope>
    <source>
        <strain evidence="7">78183</strain>
    </source>
</reference>
<dbReference type="CDD" id="cd00170">
    <property type="entry name" value="SEC14"/>
    <property type="match status" value="1"/>
</dbReference>
<dbReference type="FunFam" id="3.40.525.10:FF:000008">
    <property type="entry name" value="Phosphatidylinositol transfer protein 3"/>
    <property type="match status" value="1"/>
</dbReference>
<accession>A0A6N2NG68</accession>
<dbReference type="GO" id="GO:0003777">
    <property type="term" value="F:microtubule motor activity"/>
    <property type="evidence" value="ECO:0007669"/>
    <property type="project" value="InterPro"/>
</dbReference>
<dbReference type="Pfam" id="PF03765">
    <property type="entry name" value="CRAL_TRIO_N"/>
    <property type="match status" value="1"/>
</dbReference>
<feature type="domain" description="Kinesin motor" evidence="5">
    <location>
        <begin position="81"/>
        <end position="453"/>
    </location>
</feature>
<dbReference type="InterPro" id="IPR036961">
    <property type="entry name" value="Kinesin_motor_dom_sf"/>
</dbReference>
<proteinExistence type="inferred from homology"/>
<organism evidence="7">
    <name type="scientific">Salix viminalis</name>
    <name type="common">Common osier</name>
    <name type="synonym">Basket willow</name>
    <dbReference type="NCBI Taxonomy" id="40686"/>
    <lineage>
        <taxon>Eukaryota</taxon>
        <taxon>Viridiplantae</taxon>
        <taxon>Streptophyta</taxon>
        <taxon>Embryophyta</taxon>
        <taxon>Tracheophyta</taxon>
        <taxon>Spermatophyta</taxon>
        <taxon>Magnoliopsida</taxon>
        <taxon>eudicotyledons</taxon>
        <taxon>Gunneridae</taxon>
        <taxon>Pentapetalae</taxon>
        <taxon>rosids</taxon>
        <taxon>fabids</taxon>
        <taxon>Malpighiales</taxon>
        <taxon>Salicaceae</taxon>
        <taxon>Saliceae</taxon>
        <taxon>Salix</taxon>
    </lineage>
</organism>
<dbReference type="InterPro" id="IPR036865">
    <property type="entry name" value="CRAL-TRIO_dom_sf"/>
</dbReference>
<feature type="domain" description="CRAL-TRIO" evidence="6">
    <location>
        <begin position="1030"/>
        <end position="1193"/>
    </location>
</feature>
<dbReference type="SMART" id="SM00129">
    <property type="entry name" value="KISc"/>
    <property type="match status" value="1"/>
</dbReference>
<dbReference type="Gene3D" id="3.40.850.10">
    <property type="entry name" value="Kinesin motor domain"/>
    <property type="match status" value="1"/>
</dbReference>
<keyword evidence="2" id="KW-0067">ATP-binding</keyword>
<feature type="region of interest" description="Disordered" evidence="4">
    <location>
        <begin position="901"/>
        <end position="920"/>
    </location>
</feature>
<keyword evidence="1 2" id="KW-0505">Motor protein</keyword>
<dbReference type="GO" id="GO:0008017">
    <property type="term" value="F:microtubule binding"/>
    <property type="evidence" value="ECO:0007669"/>
    <property type="project" value="InterPro"/>
</dbReference>
<dbReference type="SUPFAM" id="SSF46938">
    <property type="entry name" value="CRAL/TRIO N-terminal domain"/>
    <property type="match status" value="1"/>
</dbReference>
<feature type="region of interest" description="Disordered" evidence="4">
    <location>
        <begin position="1"/>
        <end position="45"/>
    </location>
</feature>
<gene>
    <name evidence="7" type="ORF">SVIM_LOCUS513306</name>
</gene>
<feature type="region of interest" description="Disordered" evidence="4">
    <location>
        <begin position="94"/>
        <end position="137"/>
    </location>
</feature>
<evidence type="ECO:0000256" key="1">
    <source>
        <dbReference type="ARBA" id="ARBA00023175"/>
    </source>
</evidence>